<dbReference type="PANTHER" id="PTHR30026">
    <property type="entry name" value="OUTER MEMBRANE PROTEIN TOLC"/>
    <property type="match status" value="1"/>
</dbReference>
<gene>
    <name evidence="9" type="ORF">FYJ84_02635</name>
</gene>
<dbReference type="EMBL" id="VUNR01000003">
    <property type="protein sequence ID" value="MSU07886.1"/>
    <property type="molecule type" value="Genomic_DNA"/>
</dbReference>
<evidence type="ECO:0000256" key="4">
    <source>
        <dbReference type="ARBA" id="ARBA00022452"/>
    </source>
</evidence>
<dbReference type="Proteomes" id="UP000433181">
    <property type="component" value="Unassembled WGS sequence"/>
</dbReference>
<evidence type="ECO:0000256" key="1">
    <source>
        <dbReference type="ARBA" id="ARBA00004442"/>
    </source>
</evidence>
<dbReference type="GO" id="GO:0015288">
    <property type="term" value="F:porin activity"/>
    <property type="evidence" value="ECO:0007669"/>
    <property type="project" value="TreeGrafter"/>
</dbReference>
<sequence>MGCWQGVKGFREEFVLKGNNTFRKLSGLVLAGMMSMSVASAETMDLTLEDSVRLALDNNYSIKEQEADYDSAVWARHQARRTAGPKLNWESKATKLGGNWYDNNNLDRAFGNGLTLTFPVYTGGQLEGAIKAADLGMNASELGLELAKQKVKAGTMAAYYKALQAQNQIKVAEDSVNTLTEHLKNVNAQFAVGTVAKSDVLGTQVQLANAEQNLITANNSYDVAIASLNNIMGVPTGTELNLTDSLAYTAYEIPLEECTEYAMVNRPDVLIADYKVAIARAEVEQAKAGYRPSVSLAATKNWQGENLFGSDEDDTRYAQSNNWTAGVVLSWDIWDNQVTESKVRQNKAAVVKAEAVAADTRQTGDLEVRTAYLNLKAAEKSINTTKVAVEKAQEDYKIAQVRYSAGVGTNLDVMDAEEKLTQAQTNYYTALYNYNSSKADLDRAMGIMVDLDIKKLALEDAAK</sequence>
<dbReference type="PANTHER" id="PTHR30026:SF20">
    <property type="entry name" value="OUTER MEMBRANE PROTEIN TOLC"/>
    <property type="match status" value="1"/>
</dbReference>
<evidence type="ECO:0000256" key="7">
    <source>
        <dbReference type="ARBA" id="ARBA00023237"/>
    </source>
</evidence>
<dbReference type="GO" id="GO:1990281">
    <property type="term" value="C:efflux pump complex"/>
    <property type="evidence" value="ECO:0007669"/>
    <property type="project" value="TreeGrafter"/>
</dbReference>
<keyword evidence="8" id="KW-0175">Coiled coil</keyword>
<comment type="subcellular location">
    <subcellularLocation>
        <location evidence="1">Cell outer membrane</location>
    </subcellularLocation>
</comment>
<evidence type="ECO:0000313" key="10">
    <source>
        <dbReference type="Proteomes" id="UP000433181"/>
    </source>
</evidence>
<name>A0A6I2UGJ3_9FIRM</name>
<feature type="coiled-coil region" evidence="8">
    <location>
        <begin position="162"/>
        <end position="189"/>
    </location>
</feature>
<evidence type="ECO:0000256" key="3">
    <source>
        <dbReference type="ARBA" id="ARBA00022448"/>
    </source>
</evidence>
<dbReference type="InterPro" id="IPR003423">
    <property type="entry name" value="OMP_efflux"/>
</dbReference>
<evidence type="ECO:0000313" key="9">
    <source>
        <dbReference type="EMBL" id="MSU07886.1"/>
    </source>
</evidence>
<dbReference type="Gene3D" id="1.20.1600.10">
    <property type="entry name" value="Outer membrane efflux proteins (OEP)"/>
    <property type="match status" value="1"/>
</dbReference>
<organism evidence="9 10">
    <name type="scientific">Anaerovibrio slackiae</name>
    <dbReference type="NCBI Taxonomy" id="2652309"/>
    <lineage>
        <taxon>Bacteria</taxon>
        <taxon>Bacillati</taxon>
        <taxon>Bacillota</taxon>
        <taxon>Negativicutes</taxon>
        <taxon>Selenomonadales</taxon>
        <taxon>Selenomonadaceae</taxon>
        <taxon>Anaerovibrio</taxon>
    </lineage>
</organism>
<keyword evidence="6" id="KW-0472">Membrane</keyword>
<dbReference type="InterPro" id="IPR051906">
    <property type="entry name" value="TolC-like"/>
</dbReference>
<protein>
    <submittedName>
        <fullName evidence="9">TolC family protein</fullName>
    </submittedName>
</protein>
<proteinExistence type="inferred from homology"/>
<keyword evidence="7" id="KW-0998">Cell outer membrane</keyword>
<keyword evidence="10" id="KW-1185">Reference proteome</keyword>
<evidence type="ECO:0000256" key="5">
    <source>
        <dbReference type="ARBA" id="ARBA00022692"/>
    </source>
</evidence>
<dbReference type="SUPFAM" id="SSF56954">
    <property type="entry name" value="Outer membrane efflux proteins (OEP)"/>
    <property type="match status" value="1"/>
</dbReference>
<accession>A0A6I2UGJ3</accession>
<comment type="caution">
    <text evidence="9">The sequence shown here is derived from an EMBL/GenBank/DDBJ whole genome shotgun (WGS) entry which is preliminary data.</text>
</comment>
<dbReference type="Pfam" id="PF02321">
    <property type="entry name" value="OEP"/>
    <property type="match status" value="2"/>
</dbReference>
<keyword evidence="3" id="KW-0813">Transport</keyword>
<reference evidence="9 10" key="1">
    <citation type="submission" date="2019-08" db="EMBL/GenBank/DDBJ databases">
        <title>In-depth cultivation of the pig gut microbiome towards novel bacterial diversity and tailored functional studies.</title>
        <authorList>
            <person name="Wylensek D."/>
            <person name="Hitch T.C.A."/>
            <person name="Clavel T."/>
        </authorList>
    </citation>
    <scope>NUCLEOTIDE SEQUENCE [LARGE SCALE GENOMIC DNA]</scope>
    <source>
        <strain evidence="9 10">WCA-693-APC-5D-A</strain>
    </source>
</reference>
<dbReference type="GO" id="GO:0009279">
    <property type="term" value="C:cell outer membrane"/>
    <property type="evidence" value="ECO:0007669"/>
    <property type="project" value="UniProtKB-SubCell"/>
</dbReference>
<comment type="similarity">
    <text evidence="2">Belongs to the outer membrane factor (OMF) (TC 1.B.17) family.</text>
</comment>
<dbReference type="GO" id="GO:0015562">
    <property type="term" value="F:efflux transmembrane transporter activity"/>
    <property type="evidence" value="ECO:0007669"/>
    <property type="project" value="InterPro"/>
</dbReference>
<dbReference type="AlphaFoldDB" id="A0A6I2UGJ3"/>
<evidence type="ECO:0000256" key="6">
    <source>
        <dbReference type="ARBA" id="ARBA00023136"/>
    </source>
</evidence>
<keyword evidence="5" id="KW-0812">Transmembrane</keyword>
<evidence type="ECO:0000256" key="2">
    <source>
        <dbReference type="ARBA" id="ARBA00007613"/>
    </source>
</evidence>
<keyword evidence="4" id="KW-1134">Transmembrane beta strand</keyword>
<evidence type="ECO:0000256" key="8">
    <source>
        <dbReference type="SAM" id="Coils"/>
    </source>
</evidence>